<evidence type="ECO:0000313" key="2">
    <source>
        <dbReference type="EMBL" id="CAB1450713.1"/>
    </source>
</evidence>
<accession>A0A9N7VK67</accession>
<feature type="region of interest" description="Disordered" evidence="1">
    <location>
        <begin position="74"/>
        <end position="164"/>
    </location>
</feature>
<gene>
    <name evidence="2" type="ORF">PLEPLA_LOCUS38405</name>
</gene>
<sequence>MNARSGLCRAVNGGQFISERRRWLMKWLQSVRVAPVRFRPADNPLTAKLLPPCHYGDTGCYTSANHCRWDLKKSDLNPEDFSSPDPFTIGSSPSSLPPGWSTAGLRCNTGSTAAEQNDGGGEEGRKGGREGGGKVGGRRTEKADKKKENQCQREWKERGNEMKG</sequence>
<dbReference type="EMBL" id="CADEAL010004064">
    <property type="protein sequence ID" value="CAB1450713.1"/>
    <property type="molecule type" value="Genomic_DNA"/>
</dbReference>
<dbReference type="Proteomes" id="UP001153269">
    <property type="component" value="Unassembled WGS sequence"/>
</dbReference>
<keyword evidence="3" id="KW-1185">Reference proteome</keyword>
<feature type="compositionally biased region" description="Basic and acidic residues" evidence="1">
    <location>
        <begin position="122"/>
        <end position="164"/>
    </location>
</feature>
<reference evidence="2" key="1">
    <citation type="submission" date="2020-03" db="EMBL/GenBank/DDBJ databases">
        <authorList>
            <person name="Weist P."/>
        </authorList>
    </citation>
    <scope>NUCLEOTIDE SEQUENCE</scope>
</reference>
<proteinExistence type="predicted"/>
<comment type="caution">
    <text evidence="2">The sequence shown here is derived from an EMBL/GenBank/DDBJ whole genome shotgun (WGS) entry which is preliminary data.</text>
</comment>
<dbReference type="AlphaFoldDB" id="A0A9N7VK67"/>
<organism evidence="2 3">
    <name type="scientific">Pleuronectes platessa</name>
    <name type="common">European plaice</name>
    <dbReference type="NCBI Taxonomy" id="8262"/>
    <lineage>
        <taxon>Eukaryota</taxon>
        <taxon>Metazoa</taxon>
        <taxon>Chordata</taxon>
        <taxon>Craniata</taxon>
        <taxon>Vertebrata</taxon>
        <taxon>Euteleostomi</taxon>
        <taxon>Actinopterygii</taxon>
        <taxon>Neopterygii</taxon>
        <taxon>Teleostei</taxon>
        <taxon>Neoteleostei</taxon>
        <taxon>Acanthomorphata</taxon>
        <taxon>Carangaria</taxon>
        <taxon>Pleuronectiformes</taxon>
        <taxon>Pleuronectoidei</taxon>
        <taxon>Pleuronectidae</taxon>
        <taxon>Pleuronectes</taxon>
    </lineage>
</organism>
<evidence type="ECO:0000313" key="3">
    <source>
        <dbReference type="Proteomes" id="UP001153269"/>
    </source>
</evidence>
<name>A0A9N7VK67_PLEPL</name>
<evidence type="ECO:0000256" key="1">
    <source>
        <dbReference type="SAM" id="MobiDB-lite"/>
    </source>
</evidence>
<protein>
    <submittedName>
        <fullName evidence="2">Uncharacterized protein</fullName>
    </submittedName>
</protein>